<keyword evidence="9" id="KW-1185">Reference proteome</keyword>
<dbReference type="PRINTS" id="PR00507">
    <property type="entry name" value="N12N6MTFRASE"/>
</dbReference>
<proteinExistence type="inferred from homology"/>
<keyword evidence="5" id="KW-0949">S-adenosyl-L-methionine</keyword>
<reference evidence="8 9" key="1">
    <citation type="submission" date="2020-04" db="EMBL/GenBank/DDBJ databases">
        <authorList>
            <person name="De Canck E."/>
        </authorList>
    </citation>
    <scope>NUCLEOTIDE SEQUENCE [LARGE SCALE GENOMIC DNA]</scope>
    <source>
        <strain evidence="8 9">LMG 29542</strain>
    </source>
</reference>
<evidence type="ECO:0000259" key="7">
    <source>
        <dbReference type="Pfam" id="PF07669"/>
    </source>
</evidence>
<organism evidence="8 9">
    <name type="scientific">Paraburkholderia humisilvae</name>
    <dbReference type="NCBI Taxonomy" id="627669"/>
    <lineage>
        <taxon>Bacteria</taxon>
        <taxon>Pseudomonadati</taxon>
        <taxon>Pseudomonadota</taxon>
        <taxon>Betaproteobacteria</taxon>
        <taxon>Burkholderiales</taxon>
        <taxon>Burkholderiaceae</taxon>
        <taxon>Paraburkholderia</taxon>
    </lineage>
</organism>
<dbReference type="AlphaFoldDB" id="A0A6J5DLC0"/>
<evidence type="ECO:0000256" key="4">
    <source>
        <dbReference type="ARBA" id="ARBA00022679"/>
    </source>
</evidence>
<keyword evidence="4 8" id="KW-0808">Transferase</keyword>
<dbReference type="InterPro" id="IPR029063">
    <property type="entry name" value="SAM-dependent_MTases_sf"/>
</dbReference>
<evidence type="ECO:0000313" key="9">
    <source>
        <dbReference type="Proteomes" id="UP000494363"/>
    </source>
</evidence>
<dbReference type="PANTHER" id="PTHR33841">
    <property type="entry name" value="DNA METHYLTRANSFERASE YEEA-RELATED"/>
    <property type="match status" value="1"/>
</dbReference>
<dbReference type="InterPro" id="IPR011639">
    <property type="entry name" value="MethylTrfase_TaqI-like_dom"/>
</dbReference>
<dbReference type="GO" id="GO:0032259">
    <property type="term" value="P:methylation"/>
    <property type="evidence" value="ECO:0007669"/>
    <property type="project" value="UniProtKB-KW"/>
</dbReference>
<dbReference type="SUPFAM" id="SSF53335">
    <property type="entry name" value="S-adenosyl-L-methionine-dependent methyltransferases"/>
    <property type="match status" value="1"/>
</dbReference>
<accession>A0A6J5DLC0</accession>
<gene>
    <name evidence="8" type="primary">paeR7IM</name>
    <name evidence="8" type="ORF">LMG29542_02210</name>
</gene>
<evidence type="ECO:0000256" key="2">
    <source>
        <dbReference type="ARBA" id="ARBA00011900"/>
    </source>
</evidence>
<evidence type="ECO:0000256" key="3">
    <source>
        <dbReference type="ARBA" id="ARBA00022603"/>
    </source>
</evidence>
<dbReference type="GO" id="GO:0009007">
    <property type="term" value="F:site-specific DNA-methyltransferase (adenine-specific) activity"/>
    <property type="evidence" value="ECO:0007669"/>
    <property type="project" value="UniProtKB-EC"/>
</dbReference>
<dbReference type="Gene3D" id="3.40.50.150">
    <property type="entry name" value="Vaccinia Virus protein VP39"/>
    <property type="match status" value="1"/>
</dbReference>
<keyword evidence="3 8" id="KW-0489">Methyltransferase</keyword>
<evidence type="ECO:0000256" key="6">
    <source>
        <dbReference type="ARBA" id="ARBA00047942"/>
    </source>
</evidence>
<feature type="domain" description="Type II methyltransferase M.TaqI-like" evidence="7">
    <location>
        <begin position="166"/>
        <end position="244"/>
    </location>
</feature>
<dbReference type="InterPro" id="IPR050953">
    <property type="entry name" value="N4_N6_ade-DNA_methylase"/>
</dbReference>
<name>A0A6J5DLC0_9BURK</name>
<evidence type="ECO:0000256" key="5">
    <source>
        <dbReference type="ARBA" id="ARBA00022691"/>
    </source>
</evidence>
<comment type="similarity">
    <text evidence="1">Belongs to the N(4)/N(6)-methyltransferase family.</text>
</comment>
<dbReference type="EC" id="2.1.1.72" evidence="2"/>
<sequence>MTRERVPGCLRIFKKRTRRITTRKNTMNQNTTMSESSQGLEDWAATVRRAAVDELHARTAVYTASHIVDDMLGRLGWPAGNDRLVDPGCGDGMFLARALDALLVTQPAGFDPRGRVEGWEIHPTACLDARSRVASVLAAHGWVPARAAAIASDMVHNRDFLTEGPTTPQWDILAGNPPYLRAANVPDILRNEYSRHVPDFARGDMLHSFLERCSRAVRPSGRIGFITADRWLMNEQASRLREQLGQRLSLAHTERLSAETAFYRAKLRRSKAPPRVHPVSVVLVSDAGAARNLTASPIHPGVDASRYEGMEQLSAFAQIRIAPWLGTKGVFVVDAATARRLPPEYLVPAIDTDDIVNGQLRTPTRWAIRTRPSEEPCPEIMAHLTSQMHRMAKRGRQGRLWMPPESFHALDLTCESLIVPRIAKTPKAVRVPPGILPINHNLSIVAGGATTLDQVEQALASAVAAEWARDYAPRLEGGYLSLTTTLLRRMPMVNVPGVSESVEKDLRKAFQHPLPFPGAAERNDVP</sequence>
<dbReference type="GO" id="GO:0006304">
    <property type="term" value="P:DNA modification"/>
    <property type="evidence" value="ECO:0007669"/>
    <property type="project" value="InterPro"/>
</dbReference>
<protein>
    <recommendedName>
        <fullName evidence="2">site-specific DNA-methyltransferase (adenine-specific)</fullName>
        <ecNumber evidence="2">2.1.1.72</ecNumber>
    </recommendedName>
</protein>
<dbReference type="EMBL" id="CADIKH010000009">
    <property type="protein sequence ID" value="CAB3753982.1"/>
    <property type="molecule type" value="Genomic_DNA"/>
</dbReference>
<dbReference type="PANTHER" id="PTHR33841:SF5">
    <property type="entry name" value="DNA METHYLASE (MODIFICATION METHYLASE) (METHYLTRANSFERASE)-RELATED"/>
    <property type="match status" value="1"/>
</dbReference>
<comment type="catalytic activity">
    <reaction evidence="6">
        <text>a 2'-deoxyadenosine in DNA + S-adenosyl-L-methionine = an N(6)-methyl-2'-deoxyadenosine in DNA + S-adenosyl-L-homocysteine + H(+)</text>
        <dbReference type="Rhea" id="RHEA:15197"/>
        <dbReference type="Rhea" id="RHEA-COMP:12418"/>
        <dbReference type="Rhea" id="RHEA-COMP:12419"/>
        <dbReference type="ChEBI" id="CHEBI:15378"/>
        <dbReference type="ChEBI" id="CHEBI:57856"/>
        <dbReference type="ChEBI" id="CHEBI:59789"/>
        <dbReference type="ChEBI" id="CHEBI:90615"/>
        <dbReference type="ChEBI" id="CHEBI:90616"/>
        <dbReference type="EC" id="2.1.1.72"/>
    </reaction>
</comment>
<dbReference type="Proteomes" id="UP000494363">
    <property type="component" value="Unassembled WGS sequence"/>
</dbReference>
<evidence type="ECO:0000313" key="8">
    <source>
        <dbReference type="EMBL" id="CAB3753982.1"/>
    </source>
</evidence>
<dbReference type="Pfam" id="PF07669">
    <property type="entry name" value="Eco57I"/>
    <property type="match status" value="1"/>
</dbReference>
<evidence type="ECO:0000256" key="1">
    <source>
        <dbReference type="ARBA" id="ARBA00006594"/>
    </source>
</evidence>